<dbReference type="AlphaFoldDB" id="A0A7J7KLT1"/>
<dbReference type="EMBL" id="VXIV02000303">
    <property type="protein sequence ID" value="KAF6039108.1"/>
    <property type="molecule type" value="Genomic_DNA"/>
</dbReference>
<evidence type="ECO:0000313" key="1">
    <source>
        <dbReference type="EMBL" id="KAF6039108.1"/>
    </source>
</evidence>
<reference evidence="1" key="1">
    <citation type="submission" date="2020-06" db="EMBL/GenBank/DDBJ databases">
        <title>Draft genome of Bugula neritina, a colonial animal packing powerful symbionts and potential medicines.</title>
        <authorList>
            <person name="Rayko M."/>
        </authorList>
    </citation>
    <scope>NUCLEOTIDE SEQUENCE [LARGE SCALE GENOMIC DNA]</scope>
    <source>
        <strain evidence="1">Kwan_BN1</strain>
    </source>
</reference>
<accession>A0A7J7KLT1</accession>
<gene>
    <name evidence="1" type="ORF">EB796_002580</name>
</gene>
<dbReference type="Proteomes" id="UP000593567">
    <property type="component" value="Unassembled WGS sequence"/>
</dbReference>
<evidence type="ECO:0000313" key="2">
    <source>
        <dbReference type="Proteomes" id="UP000593567"/>
    </source>
</evidence>
<organism evidence="1 2">
    <name type="scientific">Bugula neritina</name>
    <name type="common">Brown bryozoan</name>
    <name type="synonym">Sertularia neritina</name>
    <dbReference type="NCBI Taxonomy" id="10212"/>
    <lineage>
        <taxon>Eukaryota</taxon>
        <taxon>Metazoa</taxon>
        <taxon>Spiralia</taxon>
        <taxon>Lophotrochozoa</taxon>
        <taxon>Bryozoa</taxon>
        <taxon>Gymnolaemata</taxon>
        <taxon>Cheilostomatida</taxon>
        <taxon>Flustrina</taxon>
        <taxon>Buguloidea</taxon>
        <taxon>Bugulidae</taxon>
        <taxon>Bugula</taxon>
    </lineage>
</organism>
<sequence>MDERHWWLAAKIQESFGIGGYDNPTLLEDFMCQDDTMNAVNNFLSVNGPCRIFFYCAKPENTELSARSLQFTDSLSKLRGINLDKVYILYFLRRDTQKEVDLTHFEKDILSGEIKKNAIEHVTALLGDIYLPALKNQKDWGQCAEENKLSCIHTLERLSLNLAESASSVQAAKQQMLRQPDSIISNDFKQHRLAAADSAIISEYEELVSDWMNTIENILMDSSDERWVTHIMTDTRT</sequence>
<comment type="caution">
    <text evidence="1">The sequence shown here is derived from an EMBL/GenBank/DDBJ whole genome shotgun (WGS) entry which is preliminary data.</text>
</comment>
<protein>
    <submittedName>
        <fullName evidence="1">Uncharacterized protein</fullName>
    </submittedName>
</protein>
<proteinExistence type="predicted"/>
<dbReference type="OrthoDB" id="286107at2759"/>
<name>A0A7J7KLT1_BUGNE</name>
<keyword evidence="2" id="KW-1185">Reference proteome</keyword>